<evidence type="ECO:0000313" key="3">
    <source>
        <dbReference type="Proteomes" id="UP000184330"/>
    </source>
</evidence>
<dbReference type="AlphaFoldDB" id="A0A1L7WZJ3"/>
<keyword evidence="1" id="KW-0472">Membrane</keyword>
<keyword evidence="3" id="KW-1185">Reference proteome</keyword>
<feature type="transmembrane region" description="Helical" evidence="1">
    <location>
        <begin position="221"/>
        <end position="244"/>
    </location>
</feature>
<evidence type="ECO:0000256" key="1">
    <source>
        <dbReference type="SAM" id="Phobius"/>
    </source>
</evidence>
<feature type="transmembrane region" description="Helical" evidence="1">
    <location>
        <begin position="189"/>
        <end position="209"/>
    </location>
</feature>
<sequence length="498" mass="55155">MSSFFLLSFFPNLFLRCFFPASEKTGIEAMAVQYLLSALVLASLPSSALAAVTLNSSTINILPIKIQSKELTFNDWITLFTLCLAPLLAHILSGVPKIVYLAKNKPDWHHQLGLYNPTTILWRYFAIADRRMRAKNWNAADMSASNAYFWTPRGWDGSEAISRKSREYCVTLPETSHASVLSAQSIKTLIITLQGANAIYVLIIGLFPSPAAADLSFANTASIGSIFFPLAVFGLMRLLAAFWLTEEYVYINCENGEATTIASQRSQSDGPEKIQLVQVRTPSTNDLLDMSDVWSGEDFKPSSNWKSWLFRGFFLLPIIGLIILCLYYIIPTSRSGTLSLLTATTFTLVLFYLFFLTVSAFVYGYYFIRGRNTTTVLPCVTSRWYQIYTALLGALMLILVVIASIETRKSACGYYTTWPVDYDPCSGFAVSSDLNATEGIFGLAVRGSASTTGFEFTEPNNFTSVVFFNGVCSKTGNPTGIQEIQVVGNFTPFRFTSG</sequence>
<proteinExistence type="predicted"/>
<dbReference type="Proteomes" id="UP000184330">
    <property type="component" value="Unassembled WGS sequence"/>
</dbReference>
<organism evidence="2 3">
    <name type="scientific">Phialocephala subalpina</name>
    <dbReference type="NCBI Taxonomy" id="576137"/>
    <lineage>
        <taxon>Eukaryota</taxon>
        <taxon>Fungi</taxon>
        <taxon>Dikarya</taxon>
        <taxon>Ascomycota</taxon>
        <taxon>Pezizomycotina</taxon>
        <taxon>Leotiomycetes</taxon>
        <taxon>Helotiales</taxon>
        <taxon>Mollisiaceae</taxon>
        <taxon>Phialocephala</taxon>
        <taxon>Phialocephala fortinii species complex</taxon>
    </lineage>
</organism>
<accession>A0A1L7WZJ3</accession>
<feature type="transmembrane region" description="Helical" evidence="1">
    <location>
        <begin position="387"/>
        <end position="405"/>
    </location>
</feature>
<name>A0A1L7WZJ3_9HELO</name>
<feature type="transmembrane region" description="Helical" evidence="1">
    <location>
        <begin position="308"/>
        <end position="330"/>
    </location>
</feature>
<dbReference type="OrthoDB" id="4586224at2759"/>
<gene>
    <name evidence="2" type="ORF">PAC_08071</name>
</gene>
<evidence type="ECO:0000313" key="2">
    <source>
        <dbReference type="EMBL" id="CZR58180.1"/>
    </source>
</evidence>
<reference evidence="2 3" key="1">
    <citation type="submission" date="2016-03" db="EMBL/GenBank/DDBJ databases">
        <authorList>
            <person name="Ploux O."/>
        </authorList>
    </citation>
    <scope>NUCLEOTIDE SEQUENCE [LARGE SCALE GENOMIC DNA]</scope>
    <source>
        <strain evidence="2 3">UAMH 11012</strain>
    </source>
</reference>
<feature type="transmembrane region" description="Helical" evidence="1">
    <location>
        <begin position="342"/>
        <end position="366"/>
    </location>
</feature>
<feature type="transmembrane region" description="Helical" evidence="1">
    <location>
        <begin position="30"/>
        <end position="55"/>
    </location>
</feature>
<keyword evidence="1" id="KW-0812">Transmembrane</keyword>
<feature type="transmembrane region" description="Helical" evidence="1">
    <location>
        <begin position="108"/>
        <end position="126"/>
    </location>
</feature>
<feature type="transmembrane region" description="Helical" evidence="1">
    <location>
        <begin position="76"/>
        <end position="96"/>
    </location>
</feature>
<keyword evidence="1" id="KW-1133">Transmembrane helix</keyword>
<protein>
    <submittedName>
        <fullName evidence="2">Uncharacterized protein</fullName>
    </submittedName>
</protein>
<dbReference type="EMBL" id="FJOG01000011">
    <property type="protein sequence ID" value="CZR58180.1"/>
    <property type="molecule type" value="Genomic_DNA"/>
</dbReference>